<dbReference type="OrthoDB" id="10639730at2759"/>
<organism evidence="2 3">
    <name type="scientific">Sphaerobolus stellatus (strain SS14)</name>
    <dbReference type="NCBI Taxonomy" id="990650"/>
    <lineage>
        <taxon>Eukaryota</taxon>
        <taxon>Fungi</taxon>
        <taxon>Dikarya</taxon>
        <taxon>Basidiomycota</taxon>
        <taxon>Agaricomycotina</taxon>
        <taxon>Agaricomycetes</taxon>
        <taxon>Phallomycetidae</taxon>
        <taxon>Geastrales</taxon>
        <taxon>Sphaerobolaceae</taxon>
        <taxon>Sphaerobolus</taxon>
    </lineage>
</organism>
<sequence>MAITVYFSWTFIKQLHNVPGISRKTLTALFLQQGVIRFFVSVILVCRFILQLRKFNTRVQTVPSVNIASTPGIRGRLQCIHETIIEEFGNSGMEYDLEMENDMAELEGDTTPSAGIDTEVHITAEEFPWAINPVENVAGPSEIASRARGVQEEM</sequence>
<proteinExistence type="predicted"/>
<feature type="transmembrane region" description="Helical" evidence="1">
    <location>
        <begin position="29"/>
        <end position="50"/>
    </location>
</feature>
<reference evidence="2 3" key="1">
    <citation type="submission" date="2014-06" db="EMBL/GenBank/DDBJ databases">
        <title>Evolutionary Origins and Diversification of the Mycorrhizal Mutualists.</title>
        <authorList>
            <consortium name="DOE Joint Genome Institute"/>
            <consortium name="Mycorrhizal Genomics Consortium"/>
            <person name="Kohler A."/>
            <person name="Kuo A."/>
            <person name="Nagy L.G."/>
            <person name="Floudas D."/>
            <person name="Copeland A."/>
            <person name="Barry K.W."/>
            <person name="Cichocki N."/>
            <person name="Veneault-Fourrey C."/>
            <person name="LaButti K."/>
            <person name="Lindquist E.A."/>
            <person name="Lipzen A."/>
            <person name="Lundell T."/>
            <person name="Morin E."/>
            <person name="Murat C."/>
            <person name="Riley R."/>
            <person name="Ohm R."/>
            <person name="Sun H."/>
            <person name="Tunlid A."/>
            <person name="Henrissat B."/>
            <person name="Grigoriev I.V."/>
            <person name="Hibbett D.S."/>
            <person name="Martin F."/>
        </authorList>
    </citation>
    <scope>NUCLEOTIDE SEQUENCE [LARGE SCALE GENOMIC DNA]</scope>
    <source>
        <strain evidence="2 3">SS14</strain>
    </source>
</reference>
<keyword evidence="1" id="KW-0812">Transmembrane</keyword>
<gene>
    <name evidence="2" type="ORF">M422DRAFT_259737</name>
</gene>
<dbReference type="HOGENOM" id="CLU_065006_1_0_1"/>
<keyword evidence="1" id="KW-0472">Membrane</keyword>
<keyword evidence="1" id="KW-1133">Transmembrane helix</keyword>
<dbReference type="Proteomes" id="UP000054279">
    <property type="component" value="Unassembled WGS sequence"/>
</dbReference>
<protein>
    <submittedName>
        <fullName evidence="2">Uncharacterized protein</fullName>
    </submittedName>
</protein>
<evidence type="ECO:0000256" key="1">
    <source>
        <dbReference type="SAM" id="Phobius"/>
    </source>
</evidence>
<evidence type="ECO:0000313" key="3">
    <source>
        <dbReference type="Proteomes" id="UP000054279"/>
    </source>
</evidence>
<keyword evidence="3" id="KW-1185">Reference proteome</keyword>
<name>A0A0C9VJP4_SPHS4</name>
<accession>A0A0C9VJP4</accession>
<evidence type="ECO:0000313" key="2">
    <source>
        <dbReference type="EMBL" id="KIJ37646.1"/>
    </source>
</evidence>
<dbReference type="AlphaFoldDB" id="A0A0C9VJP4"/>
<dbReference type="EMBL" id="KN837167">
    <property type="protein sequence ID" value="KIJ37646.1"/>
    <property type="molecule type" value="Genomic_DNA"/>
</dbReference>